<feature type="chain" id="PRO_5011455100" description="Lipoprotein" evidence="2">
    <location>
        <begin position="21"/>
        <end position="58"/>
    </location>
</feature>
<reference evidence="3 4" key="1">
    <citation type="submission" date="2016-10" db="EMBL/GenBank/DDBJ databases">
        <authorList>
            <person name="de Groot N.N."/>
        </authorList>
    </citation>
    <scope>NUCLEOTIDE SEQUENCE [LARGE SCALE GENOMIC DNA]</scope>
    <source>
        <strain evidence="3 4">47C3B</strain>
    </source>
</reference>
<feature type="region of interest" description="Disordered" evidence="1">
    <location>
        <begin position="32"/>
        <end position="58"/>
    </location>
</feature>
<dbReference type="EMBL" id="FNAI01000005">
    <property type="protein sequence ID" value="SDE30851.1"/>
    <property type="molecule type" value="Genomic_DNA"/>
</dbReference>
<evidence type="ECO:0000313" key="3">
    <source>
        <dbReference type="EMBL" id="SDE30851.1"/>
    </source>
</evidence>
<name>A0A1G7BUQ4_9SPHI</name>
<keyword evidence="2" id="KW-0732">Signal</keyword>
<evidence type="ECO:0000256" key="2">
    <source>
        <dbReference type="SAM" id="SignalP"/>
    </source>
</evidence>
<proteinExistence type="predicted"/>
<protein>
    <recommendedName>
        <fullName evidence="5">Lipoprotein</fullName>
    </recommendedName>
</protein>
<dbReference type="STRING" id="1391627.SAMN05216464_105176"/>
<dbReference type="PROSITE" id="PS51257">
    <property type="entry name" value="PROKAR_LIPOPROTEIN"/>
    <property type="match status" value="1"/>
</dbReference>
<dbReference type="RefSeq" id="WP_162842627.1">
    <property type="nucleotide sequence ID" value="NZ_FNAI01000005.1"/>
</dbReference>
<feature type="compositionally biased region" description="Basic and acidic residues" evidence="1">
    <location>
        <begin position="48"/>
        <end position="58"/>
    </location>
</feature>
<evidence type="ECO:0000313" key="4">
    <source>
        <dbReference type="Proteomes" id="UP000199072"/>
    </source>
</evidence>
<dbReference type="AlphaFoldDB" id="A0A1G7BUQ4"/>
<keyword evidence="4" id="KW-1185">Reference proteome</keyword>
<organism evidence="3 4">
    <name type="scientific">Mucilaginibacter pineti</name>
    <dbReference type="NCBI Taxonomy" id="1391627"/>
    <lineage>
        <taxon>Bacteria</taxon>
        <taxon>Pseudomonadati</taxon>
        <taxon>Bacteroidota</taxon>
        <taxon>Sphingobacteriia</taxon>
        <taxon>Sphingobacteriales</taxon>
        <taxon>Sphingobacteriaceae</taxon>
        <taxon>Mucilaginibacter</taxon>
    </lineage>
</organism>
<sequence length="58" mass="6706">MKKRIVALAFLISAVVSVTSGCMVQDRYGDHRHRHDRYHNGNGYNNNDHGHDHDNRGY</sequence>
<gene>
    <name evidence="3" type="ORF">SAMN05216464_105176</name>
</gene>
<accession>A0A1G7BUQ4</accession>
<dbReference type="Proteomes" id="UP000199072">
    <property type="component" value="Unassembled WGS sequence"/>
</dbReference>
<evidence type="ECO:0008006" key="5">
    <source>
        <dbReference type="Google" id="ProtNLM"/>
    </source>
</evidence>
<evidence type="ECO:0000256" key="1">
    <source>
        <dbReference type="SAM" id="MobiDB-lite"/>
    </source>
</evidence>
<feature type="signal peptide" evidence="2">
    <location>
        <begin position="1"/>
        <end position="20"/>
    </location>
</feature>